<dbReference type="EMBL" id="CP006850">
    <property type="protein sequence ID" value="AHH18222.1"/>
    <property type="molecule type" value="Genomic_DNA"/>
</dbReference>
<dbReference type="InterPro" id="IPR001647">
    <property type="entry name" value="HTH_TetR"/>
</dbReference>
<dbReference type="GO" id="GO:0000976">
    <property type="term" value="F:transcription cis-regulatory region binding"/>
    <property type="evidence" value="ECO:0007669"/>
    <property type="project" value="TreeGrafter"/>
</dbReference>
<feature type="domain" description="HTH tetR-type" evidence="5">
    <location>
        <begin position="15"/>
        <end position="75"/>
    </location>
</feature>
<evidence type="ECO:0000256" key="1">
    <source>
        <dbReference type="ARBA" id="ARBA00023015"/>
    </source>
</evidence>
<dbReference type="InterPro" id="IPR050109">
    <property type="entry name" value="HTH-type_TetR-like_transc_reg"/>
</dbReference>
<keyword evidence="7" id="KW-1185">Reference proteome</keyword>
<dbReference type="PANTHER" id="PTHR30055">
    <property type="entry name" value="HTH-TYPE TRANSCRIPTIONAL REGULATOR RUTR"/>
    <property type="match status" value="1"/>
</dbReference>
<dbReference type="PRINTS" id="PR00455">
    <property type="entry name" value="HTHTETR"/>
</dbReference>
<dbReference type="OrthoDB" id="2356263at2"/>
<dbReference type="PANTHER" id="PTHR30055:SF234">
    <property type="entry name" value="HTH-TYPE TRANSCRIPTIONAL REGULATOR BETI"/>
    <property type="match status" value="1"/>
</dbReference>
<dbReference type="KEGG" id="nno:NONO_c34350"/>
<proteinExistence type="predicted"/>
<dbReference type="Proteomes" id="UP000019150">
    <property type="component" value="Chromosome"/>
</dbReference>
<gene>
    <name evidence="6" type="ORF">NONO_c34350</name>
</gene>
<reference evidence="6 7" key="1">
    <citation type="journal article" date="2014" name="Appl. Environ. Microbiol.">
        <title>Insights into the Microbial Degradation of Rubber and Gutta-Percha by Analysis of the Complete Genome of Nocardia nova SH22a.</title>
        <authorList>
            <person name="Luo Q."/>
            <person name="Hiessl S."/>
            <person name="Poehlein A."/>
            <person name="Daniel R."/>
            <person name="Steinbuchel A."/>
        </authorList>
    </citation>
    <scope>NUCLEOTIDE SEQUENCE [LARGE SCALE GENOMIC DNA]</scope>
    <source>
        <strain evidence="6">SH22a</strain>
    </source>
</reference>
<dbReference type="eggNOG" id="COG1309">
    <property type="taxonomic scope" value="Bacteria"/>
</dbReference>
<evidence type="ECO:0000256" key="2">
    <source>
        <dbReference type="ARBA" id="ARBA00023125"/>
    </source>
</evidence>
<feature type="DNA-binding region" description="H-T-H motif" evidence="4">
    <location>
        <begin position="38"/>
        <end position="57"/>
    </location>
</feature>
<dbReference type="InterPro" id="IPR009057">
    <property type="entry name" value="Homeodomain-like_sf"/>
</dbReference>
<keyword evidence="2 4" id="KW-0238">DNA-binding</keyword>
<protein>
    <submittedName>
        <fullName evidence="6">Putative transcriptional regulator, TetR family</fullName>
    </submittedName>
</protein>
<organism evidence="6 7">
    <name type="scientific">Nocardia nova SH22a</name>
    <dbReference type="NCBI Taxonomy" id="1415166"/>
    <lineage>
        <taxon>Bacteria</taxon>
        <taxon>Bacillati</taxon>
        <taxon>Actinomycetota</taxon>
        <taxon>Actinomycetes</taxon>
        <taxon>Mycobacteriales</taxon>
        <taxon>Nocardiaceae</taxon>
        <taxon>Nocardia</taxon>
    </lineage>
</organism>
<dbReference type="Pfam" id="PF00440">
    <property type="entry name" value="TetR_N"/>
    <property type="match status" value="1"/>
</dbReference>
<dbReference type="GO" id="GO:0003700">
    <property type="term" value="F:DNA-binding transcription factor activity"/>
    <property type="evidence" value="ECO:0007669"/>
    <property type="project" value="TreeGrafter"/>
</dbReference>
<dbReference type="PROSITE" id="PS50977">
    <property type="entry name" value="HTH_TETR_2"/>
    <property type="match status" value="1"/>
</dbReference>
<dbReference type="PATRIC" id="fig|1415166.3.peg.3524"/>
<evidence type="ECO:0000313" key="7">
    <source>
        <dbReference type="Proteomes" id="UP000019150"/>
    </source>
</evidence>
<dbReference type="HOGENOM" id="CLU_069356_26_1_11"/>
<sequence>MSVEGSARTRGRPRSGVREAAIVAAQEILTSSGATRMTTKAVATRAGVAESSIFYHFGDRTGLLQAVIQHQLRPLKEMLAEDPGTTPPDLRTDLIGLITVLENFFQAALPVIAAIESDAELRAAHTERSRDLDLGPHRALDAVIAHLSARHTLVADPRTAALLVVGAAHQRALQHRLSPPAAQAELPSPDSIADAVLPLLRPARN</sequence>
<dbReference type="STRING" id="1415166.NONO_c34350"/>
<dbReference type="Gene3D" id="1.10.357.10">
    <property type="entry name" value="Tetracycline Repressor, domain 2"/>
    <property type="match status" value="1"/>
</dbReference>
<dbReference type="AlphaFoldDB" id="W5TG83"/>
<evidence type="ECO:0000313" key="6">
    <source>
        <dbReference type="EMBL" id="AHH18222.1"/>
    </source>
</evidence>
<evidence type="ECO:0000259" key="5">
    <source>
        <dbReference type="PROSITE" id="PS50977"/>
    </source>
</evidence>
<dbReference type="SUPFAM" id="SSF46689">
    <property type="entry name" value="Homeodomain-like"/>
    <property type="match status" value="1"/>
</dbReference>
<keyword evidence="3" id="KW-0804">Transcription</keyword>
<evidence type="ECO:0000256" key="4">
    <source>
        <dbReference type="PROSITE-ProRule" id="PRU00335"/>
    </source>
</evidence>
<name>W5TG83_9NOCA</name>
<accession>W5TG83</accession>
<evidence type="ECO:0000256" key="3">
    <source>
        <dbReference type="ARBA" id="ARBA00023163"/>
    </source>
</evidence>
<dbReference type="RefSeq" id="WP_025349664.1">
    <property type="nucleotide sequence ID" value="NZ_CP006850.1"/>
</dbReference>
<keyword evidence="1" id="KW-0805">Transcription regulation</keyword>